<dbReference type="EMBL" id="PJKA01000002">
    <property type="protein sequence ID" value="PNC20371.1"/>
    <property type="molecule type" value="Genomic_DNA"/>
</dbReference>
<protein>
    <submittedName>
        <fullName evidence="1">Uncharacterized protein</fullName>
    </submittedName>
</protein>
<dbReference type="Proteomes" id="UP000236000">
    <property type="component" value="Unassembled WGS sequence"/>
</dbReference>
<sequence length="60" mass="6932">MQKVFARAGRFLRFPVGGSSGNARYKAFLLLAPDKRGQRQFGNLLEKKNRLERTLIQYFA</sequence>
<reference evidence="1 2" key="1">
    <citation type="journal article" date="2017" name="BMC Genomics">
        <title>Genome sequencing of 39 Akkermansia muciniphila isolates reveals its population structure, genomic and functional diverisity, and global distribution in mammalian gut microbiotas.</title>
        <authorList>
            <person name="Guo X."/>
            <person name="Li S."/>
            <person name="Zhang J."/>
            <person name="Wu F."/>
            <person name="Li X."/>
            <person name="Wu D."/>
            <person name="Zhang M."/>
            <person name="Ou Z."/>
            <person name="Jie Z."/>
            <person name="Yan Q."/>
            <person name="Li P."/>
            <person name="Yi J."/>
            <person name="Peng Y."/>
        </authorList>
    </citation>
    <scope>NUCLEOTIDE SEQUENCE [LARGE SCALE GENOMIC DNA]</scope>
    <source>
        <strain evidence="1 2">GP24</strain>
    </source>
</reference>
<accession>A0A2N8HH30</accession>
<name>A0A2N8HH30_9BACT</name>
<evidence type="ECO:0000313" key="2">
    <source>
        <dbReference type="Proteomes" id="UP000236000"/>
    </source>
</evidence>
<dbReference type="AlphaFoldDB" id="A0A2N8HH30"/>
<comment type="caution">
    <text evidence="1">The sequence shown here is derived from an EMBL/GenBank/DDBJ whole genome shotgun (WGS) entry which is preliminary data.</text>
</comment>
<organism evidence="1 2">
    <name type="scientific">Akkermansia muciniphila</name>
    <dbReference type="NCBI Taxonomy" id="239935"/>
    <lineage>
        <taxon>Bacteria</taxon>
        <taxon>Pseudomonadati</taxon>
        <taxon>Verrucomicrobiota</taxon>
        <taxon>Verrucomicrobiia</taxon>
        <taxon>Verrucomicrobiales</taxon>
        <taxon>Akkermansiaceae</taxon>
        <taxon>Akkermansia</taxon>
    </lineage>
</organism>
<gene>
    <name evidence="1" type="ORF">CXU22_00900</name>
</gene>
<proteinExistence type="predicted"/>
<evidence type="ECO:0000313" key="1">
    <source>
        <dbReference type="EMBL" id="PNC20371.1"/>
    </source>
</evidence>